<dbReference type="InterPro" id="IPR036944">
    <property type="entry name" value="PPIase_FKBP_N_sf"/>
</dbReference>
<dbReference type="EC" id="5.2.1.8" evidence="7"/>
<reference evidence="9 10" key="1">
    <citation type="submission" date="2012-01" db="EMBL/GenBank/DDBJ databases">
        <title>The Genome Sequence of Odoribacter laneus YIT 12061.</title>
        <authorList>
            <consortium name="The Broad Institute Genome Sequencing Platform"/>
            <person name="Earl A."/>
            <person name="Ward D."/>
            <person name="Feldgarden M."/>
            <person name="Gevers D."/>
            <person name="Morotomi M."/>
            <person name="Young S.K."/>
            <person name="Zeng Q."/>
            <person name="Gargeya S."/>
            <person name="Fitzgerald M."/>
            <person name="Haas B."/>
            <person name="Abouelleil A."/>
            <person name="Alvarado L."/>
            <person name="Arachchi H.M."/>
            <person name="Berlin A."/>
            <person name="Chapman S.B."/>
            <person name="Gearin G."/>
            <person name="Goldberg J."/>
            <person name="Griggs A."/>
            <person name="Gujja S."/>
            <person name="Hansen M."/>
            <person name="Heiman D."/>
            <person name="Howarth C."/>
            <person name="Larimer J."/>
            <person name="Lui A."/>
            <person name="MacDonald P.J.P."/>
            <person name="McCowen C."/>
            <person name="Montmayeur A."/>
            <person name="Murphy C."/>
            <person name="Neiman D."/>
            <person name="Pearson M."/>
            <person name="Priest M."/>
            <person name="Roberts A."/>
            <person name="Saif S."/>
            <person name="Shea T."/>
            <person name="Sisk P."/>
            <person name="Stolte C."/>
            <person name="Sykes S."/>
            <person name="Wortman J."/>
            <person name="Nusbaum C."/>
            <person name="Birren B."/>
        </authorList>
    </citation>
    <scope>NUCLEOTIDE SEQUENCE [LARGE SCALE GENOMIC DNA]</scope>
    <source>
        <strain evidence="9 10">YIT 12061</strain>
    </source>
</reference>
<dbReference type="InterPro" id="IPR001179">
    <property type="entry name" value="PPIase_FKBP_dom"/>
</dbReference>
<evidence type="ECO:0000256" key="2">
    <source>
        <dbReference type="ARBA" id="ARBA00006577"/>
    </source>
</evidence>
<dbReference type="InterPro" id="IPR046357">
    <property type="entry name" value="PPIase_dom_sf"/>
</dbReference>
<dbReference type="GeneID" id="98068124"/>
<dbReference type="PANTHER" id="PTHR43811">
    <property type="entry name" value="FKBP-TYPE PEPTIDYL-PROLYL CIS-TRANS ISOMERASE FKPA"/>
    <property type="match status" value="1"/>
</dbReference>
<gene>
    <name evidence="9" type="ORF">HMPREF9449_00472</name>
</gene>
<dbReference type="Gene3D" id="1.10.287.460">
    <property type="entry name" value="Peptidyl-prolyl cis-trans isomerase, FKBP-type, N-terminal domain"/>
    <property type="match status" value="1"/>
</dbReference>
<accession>H1DDY6</accession>
<evidence type="ECO:0000313" key="9">
    <source>
        <dbReference type="EMBL" id="EHP50783.1"/>
    </source>
</evidence>
<dbReference type="AlphaFoldDB" id="H1DDY6"/>
<dbReference type="STRING" id="742817.HMPREF9449_00472"/>
<evidence type="ECO:0000259" key="8">
    <source>
        <dbReference type="PROSITE" id="PS50059"/>
    </source>
</evidence>
<name>H1DDY6_9BACT</name>
<dbReference type="InterPro" id="IPR000774">
    <property type="entry name" value="PPIase_FKBP_N"/>
</dbReference>
<comment type="similarity">
    <text evidence="2 7">Belongs to the FKBP-type PPIase family.</text>
</comment>
<dbReference type="PANTHER" id="PTHR43811:SF23">
    <property type="entry name" value="FKBP-TYPE 22 KDA PEPTIDYL-PROLYL CIS-TRANS ISOMERASE"/>
    <property type="match status" value="1"/>
</dbReference>
<proteinExistence type="inferred from homology"/>
<dbReference type="Gene3D" id="3.10.50.40">
    <property type="match status" value="1"/>
</dbReference>
<evidence type="ECO:0000256" key="4">
    <source>
        <dbReference type="ARBA" id="ARBA00023110"/>
    </source>
</evidence>
<evidence type="ECO:0000256" key="3">
    <source>
        <dbReference type="ARBA" id="ARBA00022729"/>
    </source>
</evidence>
<keyword evidence="10" id="KW-1185">Reference proteome</keyword>
<dbReference type="Pfam" id="PF00254">
    <property type="entry name" value="FKBP_C"/>
    <property type="match status" value="1"/>
</dbReference>
<evidence type="ECO:0000256" key="6">
    <source>
        <dbReference type="PROSITE-ProRule" id="PRU00277"/>
    </source>
</evidence>
<dbReference type="SUPFAM" id="SSF54534">
    <property type="entry name" value="FKBP-like"/>
    <property type="match status" value="1"/>
</dbReference>
<dbReference type="PATRIC" id="fig|742817.3.peg.504"/>
<dbReference type="RefSeq" id="WP_009135626.1">
    <property type="nucleotide sequence ID" value="NZ_JH594596.1"/>
</dbReference>
<evidence type="ECO:0000313" key="10">
    <source>
        <dbReference type="Proteomes" id="UP000004892"/>
    </source>
</evidence>
<evidence type="ECO:0000256" key="7">
    <source>
        <dbReference type="RuleBase" id="RU003915"/>
    </source>
</evidence>
<feature type="domain" description="PPIase FKBP-type" evidence="8">
    <location>
        <begin position="114"/>
        <end position="200"/>
    </location>
</feature>
<evidence type="ECO:0000256" key="1">
    <source>
        <dbReference type="ARBA" id="ARBA00000971"/>
    </source>
</evidence>
<dbReference type="NCBIfam" id="NF008602">
    <property type="entry name" value="PRK11570.1"/>
    <property type="match status" value="1"/>
</dbReference>
<keyword evidence="5 6" id="KW-0413">Isomerase</keyword>
<comment type="catalytic activity">
    <reaction evidence="1 6 7">
        <text>[protein]-peptidylproline (omega=180) = [protein]-peptidylproline (omega=0)</text>
        <dbReference type="Rhea" id="RHEA:16237"/>
        <dbReference type="Rhea" id="RHEA-COMP:10747"/>
        <dbReference type="Rhea" id="RHEA-COMP:10748"/>
        <dbReference type="ChEBI" id="CHEBI:83833"/>
        <dbReference type="ChEBI" id="CHEBI:83834"/>
        <dbReference type="EC" id="5.2.1.8"/>
    </reaction>
</comment>
<dbReference type="FunFam" id="3.10.50.40:FF:000045">
    <property type="entry name" value="Peptidyl-prolyl cis-trans isomerase"/>
    <property type="match status" value="1"/>
</dbReference>
<organism evidence="9 10">
    <name type="scientific">Odoribacter laneus YIT 12061</name>
    <dbReference type="NCBI Taxonomy" id="742817"/>
    <lineage>
        <taxon>Bacteria</taxon>
        <taxon>Pseudomonadati</taxon>
        <taxon>Bacteroidota</taxon>
        <taxon>Bacteroidia</taxon>
        <taxon>Bacteroidales</taxon>
        <taxon>Odoribacteraceae</taxon>
        <taxon>Odoribacter</taxon>
    </lineage>
</organism>
<dbReference type="EMBL" id="ADMC01000005">
    <property type="protein sequence ID" value="EHP50783.1"/>
    <property type="molecule type" value="Genomic_DNA"/>
</dbReference>
<protein>
    <recommendedName>
        <fullName evidence="7">Peptidyl-prolyl cis-trans isomerase</fullName>
        <ecNumber evidence="7">5.2.1.8</ecNumber>
    </recommendedName>
</protein>
<dbReference type="eggNOG" id="COG0545">
    <property type="taxonomic scope" value="Bacteria"/>
</dbReference>
<dbReference type="GO" id="GO:0003755">
    <property type="term" value="F:peptidyl-prolyl cis-trans isomerase activity"/>
    <property type="evidence" value="ECO:0007669"/>
    <property type="project" value="UniProtKB-UniRule"/>
</dbReference>
<comment type="caution">
    <text evidence="9">The sequence shown here is derived from an EMBL/GenBank/DDBJ whole genome shotgun (WGS) entry which is preliminary data.</text>
</comment>
<dbReference type="Pfam" id="PF01346">
    <property type="entry name" value="FKBP_N"/>
    <property type="match status" value="1"/>
</dbReference>
<dbReference type="HOGENOM" id="CLU_013615_0_1_10"/>
<dbReference type="GO" id="GO:0006457">
    <property type="term" value="P:protein folding"/>
    <property type="evidence" value="ECO:0007669"/>
    <property type="project" value="InterPro"/>
</dbReference>
<keyword evidence="3" id="KW-0732">Signal</keyword>
<dbReference type="Proteomes" id="UP000004892">
    <property type="component" value="Unassembled WGS sequence"/>
</dbReference>
<dbReference type="PROSITE" id="PS50059">
    <property type="entry name" value="FKBP_PPIASE"/>
    <property type="match status" value="1"/>
</dbReference>
<evidence type="ECO:0000256" key="5">
    <source>
        <dbReference type="ARBA" id="ARBA00023235"/>
    </source>
</evidence>
<sequence length="200" mass="21729">MKYSNDFDKVSYSLGLSIASNLISSGVKTLNAEAFNDGLATVFEGRMPEINPDEANKILQNFFEGLQKEQGNAAKEAGNKFLEENKKQEGVITLPSGLQYKILKNGNGPKPKASDTVKCHYEGRLINGAIFDSSIRRGEPAEFPVSGVIAGWVEALQLMNTGSKWQLYIPSELAYGSHGAGQSIGPNETLIFDVELLDIV</sequence>
<keyword evidence="4 6" id="KW-0697">Rotamase</keyword>